<accession>J0P810</accession>
<feature type="chain" id="PRO_5003737638" evidence="1">
    <location>
        <begin position="21"/>
        <end position="162"/>
    </location>
</feature>
<protein>
    <submittedName>
        <fullName evidence="2">Uncharacterized protein</fullName>
    </submittedName>
</protein>
<name>J0P810_9BACT</name>
<dbReference type="AlphaFoldDB" id="J0P810"/>
<dbReference type="HOGENOM" id="CLU_1634216_0_0_10"/>
<dbReference type="EMBL" id="JH719942">
    <property type="protein sequence ID" value="EJF53667.1"/>
    <property type="molecule type" value="Genomic_DNA"/>
</dbReference>
<dbReference type="Proteomes" id="UP000005113">
    <property type="component" value="Unassembled WGS sequence"/>
</dbReference>
<organism evidence="2 3">
    <name type="scientific">Saprospira grandis DSM 2844</name>
    <dbReference type="NCBI Taxonomy" id="694433"/>
    <lineage>
        <taxon>Bacteria</taxon>
        <taxon>Pseudomonadati</taxon>
        <taxon>Bacteroidota</taxon>
        <taxon>Saprospiria</taxon>
        <taxon>Saprospirales</taxon>
        <taxon>Saprospiraceae</taxon>
        <taxon>Saprospira</taxon>
    </lineage>
</organism>
<evidence type="ECO:0000313" key="3">
    <source>
        <dbReference type="Proteomes" id="UP000005113"/>
    </source>
</evidence>
<dbReference type="RefSeq" id="WP_002659347.1">
    <property type="nucleotide sequence ID" value="NZ_JH719942.1"/>
</dbReference>
<dbReference type="OrthoDB" id="885042at2"/>
<gene>
    <name evidence="2" type="ORF">SapgrDRAFT_1977</name>
</gene>
<evidence type="ECO:0000313" key="2">
    <source>
        <dbReference type="EMBL" id="EJF53667.1"/>
    </source>
</evidence>
<reference evidence="3" key="1">
    <citation type="journal article" date="2012" name="Stand. Genomic Sci.">
        <title>Permanent draft genome sequence of the gliding predator Saprospira grandis strain Sa g1 (= HR1).</title>
        <authorList>
            <person name="Mavromatis K."/>
            <person name="Chertkov O."/>
            <person name="Lapidus A."/>
            <person name="Nolan M."/>
            <person name="Lucas S."/>
            <person name="Tice H."/>
            <person name="Del Rio T.G."/>
            <person name="Cheng J.F."/>
            <person name="Han C."/>
            <person name="Tapia R."/>
            <person name="Bruce D."/>
            <person name="Goodwin L.A."/>
            <person name="Pitluck S."/>
            <person name="Huntemann M."/>
            <person name="Liolios K."/>
            <person name="Pagani I."/>
            <person name="Ivanova N."/>
            <person name="Mikhailova N."/>
            <person name="Pati A."/>
            <person name="Chen A."/>
            <person name="Palaniappan K."/>
            <person name="Land M."/>
            <person name="Brambilla E.M."/>
            <person name="Rohde M."/>
            <person name="Spring S."/>
            <person name="Goker M."/>
            <person name="Detter J.C."/>
            <person name="Bristow J."/>
            <person name="Eisen J.A."/>
            <person name="Markowitz V."/>
            <person name="Hugenholtz P."/>
            <person name="Kyrpides N.C."/>
            <person name="Klenk H.P."/>
            <person name="Woyke T."/>
        </authorList>
    </citation>
    <scope>NUCLEOTIDE SEQUENCE [LARGE SCALE GENOMIC DNA]</scope>
    <source>
        <strain evidence="3">DSM 2844</strain>
    </source>
</reference>
<feature type="signal peptide" evidence="1">
    <location>
        <begin position="1"/>
        <end position="20"/>
    </location>
</feature>
<evidence type="ECO:0000256" key="1">
    <source>
        <dbReference type="SAM" id="SignalP"/>
    </source>
</evidence>
<keyword evidence="1" id="KW-0732">Signal</keyword>
<proteinExistence type="predicted"/>
<sequence>MRLLFTLLLLFISSLSPLSAQDCFSQTQAEQLLGLLAEHEQILWLEEAGYLEVSLDEINYQFDASCGFTFYLIGQNKKGQPFSRPLIAKKLYLNQNGQSHNLSYWLSQKESNSGNYLICNSKNAYTYHKGYCRGLNRCTHGVSRISEAKARALGRRRCKFCW</sequence>